<dbReference type="GO" id="GO:0006869">
    <property type="term" value="P:lipid transport"/>
    <property type="evidence" value="ECO:0007669"/>
    <property type="project" value="UniProtKB-KW"/>
</dbReference>
<feature type="domain" description="AMP-dependent synthetase/ligase" evidence="22">
    <location>
        <begin position="58"/>
        <end position="390"/>
    </location>
</feature>
<comment type="function">
    <text evidence="19">Acyl-CoA synthetase required for both the import of long chain fatty acids (LCFAs) (C14-C18) and the activation very long chain fatty acids (VLCFAs) (C20-C26) by esterification of the fatty acids into metabolically active CoA-thioesters for subsequent degradation or incorporation into phospholipids. The transport and fatty acyl-CoA synthetase activities are genetically separable and are thus independent activities. Esterifies VLCFAs in the peroxisome matrix. The VLCFAs are actively transported into peroxisomes by a PXA1-PXA2 heterodimeric transporter in the peroxisomal membrane.</text>
</comment>
<evidence type="ECO:0000259" key="23">
    <source>
        <dbReference type="Pfam" id="PF13193"/>
    </source>
</evidence>
<keyword evidence="5" id="KW-0436">Ligase</keyword>
<dbReference type="Pfam" id="PF00501">
    <property type="entry name" value="AMP-binding"/>
    <property type="match status" value="1"/>
</dbReference>
<keyword evidence="6" id="KW-0812">Transmembrane</keyword>
<evidence type="ECO:0000256" key="21">
    <source>
        <dbReference type="ARBA" id="ARBA00078285"/>
    </source>
</evidence>
<evidence type="ECO:0000256" key="19">
    <source>
        <dbReference type="ARBA" id="ARBA00060276"/>
    </source>
</evidence>
<dbReference type="Gene3D" id="3.30.300.30">
    <property type="match status" value="1"/>
</dbReference>
<dbReference type="FunFam" id="3.30.300.30:FF:000002">
    <property type="entry name" value="Long-chain fatty acid transport protein 1"/>
    <property type="match status" value="1"/>
</dbReference>
<organism evidence="24 25">
    <name type="scientific">Sinanodonta woodiana</name>
    <name type="common">Chinese pond mussel</name>
    <name type="synonym">Anodonta woodiana</name>
    <dbReference type="NCBI Taxonomy" id="1069815"/>
    <lineage>
        <taxon>Eukaryota</taxon>
        <taxon>Metazoa</taxon>
        <taxon>Spiralia</taxon>
        <taxon>Lophotrochozoa</taxon>
        <taxon>Mollusca</taxon>
        <taxon>Bivalvia</taxon>
        <taxon>Autobranchia</taxon>
        <taxon>Heteroconchia</taxon>
        <taxon>Palaeoheterodonta</taxon>
        <taxon>Unionida</taxon>
        <taxon>Unionoidea</taxon>
        <taxon>Unionidae</taxon>
        <taxon>Unioninae</taxon>
        <taxon>Sinanodonta</taxon>
    </lineage>
</organism>
<evidence type="ECO:0000256" key="12">
    <source>
        <dbReference type="ARBA" id="ARBA00023136"/>
    </source>
</evidence>
<comment type="subcellular location">
    <subcellularLocation>
        <location evidence="1">Cell membrane</location>
        <topology evidence="1">Multi-pass membrane protein</topology>
    </subcellularLocation>
    <subcellularLocation>
        <location evidence="17">Peroxisome membrane</location>
    </subcellularLocation>
</comment>
<keyword evidence="10" id="KW-1133">Transmembrane helix</keyword>
<dbReference type="GO" id="GO:0005524">
    <property type="term" value="F:ATP binding"/>
    <property type="evidence" value="ECO:0007669"/>
    <property type="project" value="UniProtKB-KW"/>
</dbReference>
<dbReference type="SUPFAM" id="SSF56801">
    <property type="entry name" value="Acetyl-CoA synthetase-like"/>
    <property type="match status" value="1"/>
</dbReference>
<gene>
    <name evidence="24" type="ORF">ACJMK2_043411</name>
</gene>
<evidence type="ECO:0000256" key="3">
    <source>
        <dbReference type="ARBA" id="ARBA00022448"/>
    </source>
</evidence>
<evidence type="ECO:0000256" key="11">
    <source>
        <dbReference type="ARBA" id="ARBA00023055"/>
    </source>
</evidence>
<dbReference type="AlphaFoldDB" id="A0ABD3VWT6"/>
<evidence type="ECO:0000256" key="18">
    <source>
        <dbReference type="ARBA" id="ARBA00048666"/>
    </source>
</evidence>
<dbReference type="GO" id="GO:0004467">
    <property type="term" value="F:long-chain fatty acid-CoA ligase activity"/>
    <property type="evidence" value="ECO:0007669"/>
    <property type="project" value="UniProtKB-EC"/>
</dbReference>
<proteinExistence type="inferred from homology"/>
<dbReference type="InterPro" id="IPR025110">
    <property type="entry name" value="AMP-bd_C"/>
</dbReference>
<evidence type="ECO:0000256" key="4">
    <source>
        <dbReference type="ARBA" id="ARBA00022475"/>
    </source>
</evidence>
<sequence length="630" mass="71164">MIFNLLEVAGGSSTLVYLIEKLFYPGFTEDIRYLRIIRKIQSFIAARVAKGHLLVDIFEEKVKENPNKTCIICNDKLYSYSFVDQQANRVARAAMEIGLKQDDVVAIMVYNEPAFIWLYLGLMKLGIKTALINFNLRSRSLAHCIQVSEANKLLVGEGNDLINAVTEILHELNGIDVYYLGTTADMKHHVAPSFKSYHSLMERSSPAPVDRSIRNKVGLLNTCVYIYTSGTTGLPKPVIISHARILAASLSGQAYDMAEDDIIYICLPMYHSAALNLAIGNTISAGATMVIRDKFSASHFWEDCRRHKVTVIQYIGEICRYLVARPKEALDGQHNIRVAFGNGLRSDIWIEFQNRFKIPRLLEFYGSTEGPIGFCNYSNIVGSCGRSSPFLRKMVQPVEFVKYDHQTQTAKRDTRGRCIPVETGEVGLLIVPLIAGKTAFDGYKGKKESTEKKILRNVFQDGDIYFDTGDLMRVDNNYYLYFNDRVGDTFRWKGENVSTTEVSNIITELDFIHDANVYGVIIPGCEGRAGMVAIHLKNPDLDRLTPTMLMELSKHCIKALPTYARPRFIRVQKELALTATFKQQKVELTQEGFDVTKIKDPLYYLNPTTNAFFPLDETVYYQIIAGNVPM</sequence>
<evidence type="ECO:0000256" key="15">
    <source>
        <dbReference type="ARBA" id="ARBA00036527"/>
    </source>
</evidence>
<name>A0ABD3VWT6_SINWO</name>
<dbReference type="InterPro" id="IPR020845">
    <property type="entry name" value="AMP-binding_CS"/>
</dbReference>
<dbReference type="InterPro" id="IPR045851">
    <property type="entry name" value="AMP-bd_C_sf"/>
</dbReference>
<evidence type="ECO:0000256" key="9">
    <source>
        <dbReference type="ARBA" id="ARBA00022840"/>
    </source>
</evidence>
<comment type="catalytic activity">
    <reaction evidence="15">
        <text>a very long-chain fatty acid + ATP + CoA = a very long-chain fatty acyl-CoA + AMP + diphosphate</text>
        <dbReference type="Rhea" id="RHEA:54536"/>
        <dbReference type="ChEBI" id="CHEBI:30616"/>
        <dbReference type="ChEBI" id="CHEBI:33019"/>
        <dbReference type="ChEBI" id="CHEBI:57287"/>
        <dbReference type="ChEBI" id="CHEBI:58950"/>
        <dbReference type="ChEBI" id="CHEBI:138261"/>
        <dbReference type="ChEBI" id="CHEBI:456215"/>
    </reaction>
    <physiologicalReaction direction="left-to-right" evidence="15">
        <dbReference type="Rhea" id="RHEA:54537"/>
    </physiologicalReaction>
</comment>
<keyword evidence="7" id="KW-0547">Nucleotide-binding</keyword>
<reference evidence="24 25" key="1">
    <citation type="submission" date="2024-11" db="EMBL/GenBank/DDBJ databases">
        <title>Chromosome-level genome assembly of the freshwater bivalve Anodonta woodiana.</title>
        <authorList>
            <person name="Chen X."/>
        </authorList>
    </citation>
    <scope>NUCLEOTIDE SEQUENCE [LARGE SCALE GENOMIC DNA]</scope>
    <source>
        <strain evidence="24">MN2024</strain>
        <tissue evidence="24">Gills</tissue>
    </source>
</reference>
<comment type="catalytic activity">
    <reaction evidence="18">
        <text>tetracosanoate + ATP + CoA = tetracosanoyl-CoA + AMP + diphosphate</text>
        <dbReference type="Rhea" id="RHEA:33639"/>
        <dbReference type="ChEBI" id="CHEBI:30616"/>
        <dbReference type="ChEBI" id="CHEBI:31014"/>
        <dbReference type="ChEBI" id="CHEBI:33019"/>
        <dbReference type="ChEBI" id="CHEBI:57287"/>
        <dbReference type="ChEBI" id="CHEBI:65052"/>
        <dbReference type="ChEBI" id="CHEBI:456215"/>
    </reaction>
    <physiologicalReaction direction="left-to-right" evidence="18">
        <dbReference type="Rhea" id="RHEA:33640"/>
    </physiologicalReaction>
</comment>
<dbReference type="Pfam" id="PF13193">
    <property type="entry name" value="AMP-binding_C"/>
    <property type="match status" value="1"/>
</dbReference>
<evidence type="ECO:0000256" key="14">
    <source>
        <dbReference type="ARBA" id="ARBA00026121"/>
    </source>
</evidence>
<keyword evidence="25" id="KW-1185">Reference proteome</keyword>
<keyword evidence="8" id="KW-0276">Fatty acid metabolism</keyword>
<evidence type="ECO:0000256" key="7">
    <source>
        <dbReference type="ARBA" id="ARBA00022741"/>
    </source>
</evidence>
<dbReference type="EC" id="6.2.1.3" evidence="14"/>
<keyword evidence="8" id="KW-0443">Lipid metabolism</keyword>
<evidence type="ECO:0000256" key="8">
    <source>
        <dbReference type="ARBA" id="ARBA00022832"/>
    </source>
</evidence>
<dbReference type="Proteomes" id="UP001634394">
    <property type="component" value="Unassembled WGS sequence"/>
</dbReference>
<keyword evidence="13" id="KW-0576">Peroxisome</keyword>
<dbReference type="PANTHER" id="PTHR43107:SF22">
    <property type="entry name" value="VERY LONG-CHAIN ACYL-COA SYNTHETASE"/>
    <property type="match status" value="1"/>
</dbReference>
<dbReference type="PANTHER" id="PTHR43107">
    <property type="entry name" value="LONG-CHAIN FATTY ACID TRANSPORT PROTEIN"/>
    <property type="match status" value="1"/>
</dbReference>
<keyword evidence="4" id="KW-1003">Cell membrane</keyword>
<keyword evidence="9" id="KW-0067">ATP-binding</keyword>
<protein>
    <recommendedName>
        <fullName evidence="20">Very long-chain fatty acid transport protein</fullName>
        <ecNumber evidence="14">6.2.1.3</ecNumber>
    </recommendedName>
    <alternativeName>
        <fullName evidence="16">Long-chain-fatty-acid--CoA ligase</fullName>
    </alternativeName>
    <alternativeName>
        <fullName evidence="21">Very-long-chain acyl-CoA synthetase</fullName>
    </alternativeName>
</protein>
<dbReference type="FunFam" id="3.40.50.12780:FF:000019">
    <property type="entry name" value="Long-chain fatty acid transporter"/>
    <property type="match status" value="1"/>
</dbReference>
<evidence type="ECO:0000256" key="2">
    <source>
        <dbReference type="ARBA" id="ARBA00006432"/>
    </source>
</evidence>
<accession>A0ABD3VWT6</accession>
<evidence type="ECO:0000256" key="6">
    <source>
        <dbReference type="ARBA" id="ARBA00022692"/>
    </source>
</evidence>
<comment type="similarity">
    <text evidence="2">Belongs to the ATP-dependent AMP-binding enzyme family.</text>
</comment>
<comment type="caution">
    <text evidence="24">The sequence shown here is derived from an EMBL/GenBank/DDBJ whole genome shotgun (WGS) entry which is preliminary data.</text>
</comment>
<evidence type="ECO:0000256" key="5">
    <source>
        <dbReference type="ARBA" id="ARBA00022598"/>
    </source>
</evidence>
<evidence type="ECO:0000313" key="24">
    <source>
        <dbReference type="EMBL" id="KAL3866072.1"/>
    </source>
</evidence>
<evidence type="ECO:0000256" key="13">
    <source>
        <dbReference type="ARBA" id="ARBA00023140"/>
    </source>
</evidence>
<dbReference type="PROSITE" id="PS00455">
    <property type="entry name" value="AMP_BINDING"/>
    <property type="match status" value="1"/>
</dbReference>
<evidence type="ECO:0000256" key="1">
    <source>
        <dbReference type="ARBA" id="ARBA00004651"/>
    </source>
</evidence>
<evidence type="ECO:0000256" key="16">
    <source>
        <dbReference type="ARBA" id="ARBA00041297"/>
    </source>
</evidence>
<feature type="domain" description="AMP-binding enzyme C-terminal" evidence="23">
    <location>
        <begin position="501"/>
        <end position="582"/>
    </location>
</feature>
<evidence type="ECO:0000256" key="17">
    <source>
        <dbReference type="ARBA" id="ARBA00046271"/>
    </source>
</evidence>
<evidence type="ECO:0000259" key="22">
    <source>
        <dbReference type="Pfam" id="PF00501"/>
    </source>
</evidence>
<dbReference type="NCBIfam" id="NF006134">
    <property type="entry name" value="PRK08279.1"/>
    <property type="match status" value="1"/>
</dbReference>
<dbReference type="Gene3D" id="3.40.50.12780">
    <property type="entry name" value="N-terminal domain of ligase-like"/>
    <property type="match status" value="1"/>
</dbReference>
<dbReference type="InterPro" id="IPR000873">
    <property type="entry name" value="AMP-dep_synth/lig_dom"/>
</dbReference>
<dbReference type="GO" id="GO:0005778">
    <property type="term" value="C:peroxisomal membrane"/>
    <property type="evidence" value="ECO:0007669"/>
    <property type="project" value="UniProtKB-SubCell"/>
</dbReference>
<keyword evidence="11" id="KW-0445">Lipid transport</keyword>
<keyword evidence="3" id="KW-0813">Transport</keyword>
<dbReference type="GO" id="GO:0005886">
    <property type="term" value="C:plasma membrane"/>
    <property type="evidence" value="ECO:0007669"/>
    <property type="project" value="UniProtKB-SubCell"/>
</dbReference>
<keyword evidence="12" id="KW-0472">Membrane</keyword>
<dbReference type="EMBL" id="JBJQND010000009">
    <property type="protein sequence ID" value="KAL3866072.1"/>
    <property type="molecule type" value="Genomic_DNA"/>
</dbReference>
<evidence type="ECO:0000256" key="10">
    <source>
        <dbReference type="ARBA" id="ARBA00022989"/>
    </source>
</evidence>
<dbReference type="InterPro" id="IPR042099">
    <property type="entry name" value="ANL_N_sf"/>
</dbReference>
<evidence type="ECO:0000313" key="25">
    <source>
        <dbReference type="Proteomes" id="UP001634394"/>
    </source>
</evidence>
<evidence type="ECO:0000256" key="20">
    <source>
        <dbReference type="ARBA" id="ARBA00068795"/>
    </source>
</evidence>